<keyword evidence="2" id="KW-0804">Transcription</keyword>
<keyword evidence="3" id="KW-0809">Transit peptide</keyword>
<dbReference type="GeneID" id="111316927"/>
<comment type="similarity">
    <text evidence="1">Belongs to the mTERF family.</text>
</comment>
<dbReference type="AlphaFoldDB" id="A0A6P6BCT7"/>
<dbReference type="SMART" id="SM00733">
    <property type="entry name" value="Mterf"/>
    <property type="match status" value="7"/>
</dbReference>
<dbReference type="Pfam" id="PF02536">
    <property type="entry name" value="mTERF"/>
    <property type="match status" value="2"/>
</dbReference>
<evidence type="ECO:0000256" key="3">
    <source>
        <dbReference type="ARBA" id="ARBA00022946"/>
    </source>
</evidence>
<protein>
    <submittedName>
        <fullName evidence="5">Uncharacterized protein LOC111316927</fullName>
    </submittedName>
</protein>
<dbReference type="InterPro" id="IPR038538">
    <property type="entry name" value="MTERF_sf"/>
</dbReference>
<dbReference type="GO" id="GO:0006353">
    <property type="term" value="P:DNA-templated transcription termination"/>
    <property type="evidence" value="ECO:0007669"/>
    <property type="project" value="UniProtKB-KW"/>
</dbReference>
<dbReference type="RefSeq" id="XP_022774905.1">
    <property type="nucleotide sequence ID" value="XM_022919170.1"/>
</dbReference>
<dbReference type="PANTHER" id="PTHR13068">
    <property type="entry name" value="CGI-12 PROTEIN-RELATED"/>
    <property type="match status" value="1"/>
</dbReference>
<dbReference type="KEGG" id="dzi:111316927"/>
<accession>A0A6P6BCT7</accession>
<evidence type="ECO:0000313" key="4">
    <source>
        <dbReference type="Proteomes" id="UP000515121"/>
    </source>
</evidence>
<dbReference type="Proteomes" id="UP000515121">
    <property type="component" value="Unplaced"/>
</dbReference>
<keyword evidence="2" id="KW-0805">Transcription regulation</keyword>
<keyword evidence="2" id="KW-0806">Transcription termination</keyword>
<gene>
    <name evidence="5" type="primary">LOC111316927</name>
</gene>
<dbReference type="FunFam" id="1.25.70.10:FF:000001">
    <property type="entry name" value="Mitochondrial transcription termination factor-like"/>
    <property type="match status" value="1"/>
</dbReference>
<sequence length="385" mass="44515">MQTLKLSSIFSTSYFLNFSLKPKSFIFIFSYSRSTSVSNPPLFNYLVKNLDFTETQAFSISNRYSHVKSLKKAYSVANFFQSLGFSNAQIASAVHVAPHILFADVEKKLRPKIKLFQDLGLVEPHLGKFFSKNSTLLTCSLDKKLIPSIQFVKKILGNNNEDLFKVFNRCNGFLARDDMLKLSRNLEYLESCGIVGSQLSKLLTRQPRIFRMRESALGDLVTRVVDMGFSIDSRMLMHAIHTLSCLSEQTFQKKCELLKTFGFSDNDCLVMFRKIPGVFRVSEEKMKLRIEFFLNVAKFDKNVLASRPILLMSSLEDRVIPRYRVLQIIKSKKLLKTDRSFLYILDFTERKFLEFISRFPDDVEELLMAYKTRILHTSSSEEENT</sequence>
<evidence type="ECO:0000256" key="2">
    <source>
        <dbReference type="ARBA" id="ARBA00022472"/>
    </source>
</evidence>
<keyword evidence="4" id="KW-1185">Reference proteome</keyword>
<dbReference type="Gene3D" id="1.25.70.10">
    <property type="entry name" value="Transcription termination factor 3, mitochondrial"/>
    <property type="match status" value="1"/>
</dbReference>
<organism evidence="4 5">
    <name type="scientific">Durio zibethinus</name>
    <name type="common">Durian</name>
    <dbReference type="NCBI Taxonomy" id="66656"/>
    <lineage>
        <taxon>Eukaryota</taxon>
        <taxon>Viridiplantae</taxon>
        <taxon>Streptophyta</taxon>
        <taxon>Embryophyta</taxon>
        <taxon>Tracheophyta</taxon>
        <taxon>Spermatophyta</taxon>
        <taxon>Magnoliopsida</taxon>
        <taxon>eudicotyledons</taxon>
        <taxon>Gunneridae</taxon>
        <taxon>Pentapetalae</taxon>
        <taxon>rosids</taxon>
        <taxon>malvids</taxon>
        <taxon>Malvales</taxon>
        <taxon>Malvaceae</taxon>
        <taxon>Helicteroideae</taxon>
        <taxon>Durio</taxon>
    </lineage>
</organism>
<dbReference type="GO" id="GO:0003676">
    <property type="term" value="F:nucleic acid binding"/>
    <property type="evidence" value="ECO:0007669"/>
    <property type="project" value="InterPro"/>
</dbReference>
<evidence type="ECO:0000256" key="1">
    <source>
        <dbReference type="ARBA" id="ARBA00007692"/>
    </source>
</evidence>
<evidence type="ECO:0000313" key="5">
    <source>
        <dbReference type="RefSeq" id="XP_022774905.1"/>
    </source>
</evidence>
<dbReference type="PANTHER" id="PTHR13068:SF173">
    <property type="entry name" value="EMB|CAB62602.1"/>
    <property type="match status" value="1"/>
</dbReference>
<name>A0A6P6BCT7_DURZI</name>
<dbReference type="InterPro" id="IPR003690">
    <property type="entry name" value="MTERF"/>
</dbReference>
<proteinExistence type="inferred from homology"/>
<reference evidence="5" key="1">
    <citation type="submission" date="2025-08" db="UniProtKB">
        <authorList>
            <consortium name="RefSeq"/>
        </authorList>
    </citation>
    <scope>IDENTIFICATION</scope>
    <source>
        <tissue evidence="5">Fruit stalk</tissue>
    </source>
</reference>
<dbReference type="OrthoDB" id="637682at2759"/>